<organism evidence="8 9">
    <name type="scientific">Rubrimonas cliftonensis</name>
    <dbReference type="NCBI Taxonomy" id="89524"/>
    <lineage>
        <taxon>Bacteria</taxon>
        <taxon>Pseudomonadati</taxon>
        <taxon>Pseudomonadota</taxon>
        <taxon>Alphaproteobacteria</taxon>
        <taxon>Rhodobacterales</taxon>
        <taxon>Paracoccaceae</taxon>
        <taxon>Rubrimonas</taxon>
    </lineage>
</organism>
<evidence type="ECO:0000256" key="5">
    <source>
        <dbReference type="ARBA" id="ARBA00022842"/>
    </source>
</evidence>
<protein>
    <recommendedName>
        <fullName evidence="6">Histidinol-phosphatase</fullName>
        <ecNumber evidence="6">3.1.3.15</ecNumber>
    </recommendedName>
</protein>
<evidence type="ECO:0000256" key="1">
    <source>
        <dbReference type="ARBA" id="ARBA00001946"/>
    </source>
</evidence>
<keyword evidence="4" id="KW-0378">Hydrolase</keyword>
<evidence type="ECO:0000313" key="8">
    <source>
        <dbReference type="EMBL" id="SEA42803.1"/>
    </source>
</evidence>
<dbReference type="AlphaFoldDB" id="A0A1H4B3P4"/>
<dbReference type="InterPro" id="IPR051090">
    <property type="entry name" value="Inositol_monoP_superfamily"/>
</dbReference>
<dbReference type="CDD" id="cd01641">
    <property type="entry name" value="Bacterial_IMPase_like_1"/>
    <property type="match status" value="1"/>
</dbReference>
<dbReference type="STRING" id="89524.SAMN05444370_10510"/>
<feature type="binding site" evidence="7">
    <location>
        <position position="101"/>
    </location>
    <ligand>
        <name>Mg(2+)</name>
        <dbReference type="ChEBI" id="CHEBI:18420"/>
        <label>1</label>
        <note>catalytic</note>
    </ligand>
</feature>
<keyword evidence="9" id="KW-1185">Reference proteome</keyword>
<feature type="binding site" evidence="7">
    <location>
        <position position="82"/>
    </location>
    <ligand>
        <name>Mg(2+)</name>
        <dbReference type="ChEBI" id="CHEBI:18420"/>
        <label>1</label>
        <note>catalytic</note>
    </ligand>
</feature>
<evidence type="ECO:0000256" key="6">
    <source>
        <dbReference type="NCBIfam" id="TIGR02067"/>
    </source>
</evidence>
<dbReference type="NCBIfam" id="TIGR02067">
    <property type="entry name" value="his_9_HisN"/>
    <property type="match status" value="1"/>
</dbReference>
<comment type="similarity">
    <text evidence="2">Belongs to the inositol monophosphatase superfamily.</text>
</comment>
<name>A0A1H4B3P4_9RHOB</name>
<dbReference type="GO" id="GO:0004401">
    <property type="term" value="F:histidinol-phosphatase activity"/>
    <property type="evidence" value="ECO:0007669"/>
    <property type="project" value="UniProtKB-UniRule"/>
</dbReference>
<feature type="binding site" evidence="7">
    <location>
        <position position="98"/>
    </location>
    <ligand>
        <name>Mg(2+)</name>
        <dbReference type="ChEBI" id="CHEBI:18420"/>
        <label>1</label>
        <note>catalytic</note>
    </ligand>
</feature>
<keyword evidence="3 7" id="KW-0479">Metal-binding</keyword>
<evidence type="ECO:0000256" key="3">
    <source>
        <dbReference type="ARBA" id="ARBA00022723"/>
    </source>
</evidence>
<dbReference type="InterPro" id="IPR011809">
    <property type="entry name" value="His_9_proposed"/>
</dbReference>
<evidence type="ECO:0000256" key="7">
    <source>
        <dbReference type="PIRSR" id="PIRSR600760-2"/>
    </source>
</evidence>
<dbReference type="InterPro" id="IPR000760">
    <property type="entry name" value="Inositol_monophosphatase-like"/>
</dbReference>
<dbReference type="PRINTS" id="PR00377">
    <property type="entry name" value="IMPHPHTASES"/>
</dbReference>
<dbReference type="EMBL" id="FNQM01000005">
    <property type="protein sequence ID" value="SEA42803.1"/>
    <property type="molecule type" value="Genomic_DNA"/>
</dbReference>
<evidence type="ECO:0000256" key="2">
    <source>
        <dbReference type="ARBA" id="ARBA00009759"/>
    </source>
</evidence>
<feature type="binding site" evidence="7">
    <location>
        <position position="229"/>
    </location>
    <ligand>
        <name>Mg(2+)</name>
        <dbReference type="ChEBI" id="CHEBI:18420"/>
        <label>1</label>
        <note>catalytic</note>
    </ligand>
</feature>
<keyword evidence="5 7" id="KW-0460">Magnesium</keyword>
<dbReference type="GO" id="GO:0000105">
    <property type="term" value="P:L-histidine biosynthetic process"/>
    <property type="evidence" value="ECO:0007669"/>
    <property type="project" value="UniProtKB-UniRule"/>
</dbReference>
<feature type="binding site" evidence="7">
    <location>
        <position position="100"/>
    </location>
    <ligand>
        <name>Mg(2+)</name>
        <dbReference type="ChEBI" id="CHEBI:18420"/>
        <label>1</label>
        <note>catalytic</note>
    </ligand>
</feature>
<proteinExistence type="inferred from homology"/>
<dbReference type="GO" id="GO:0046872">
    <property type="term" value="F:metal ion binding"/>
    <property type="evidence" value="ECO:0007669"/>
    <property type="project" value="UniProtKB-KW"/>
</dbReference>
<evidence type="ECO:0000256" key="4">
    <source>
        <dbReference type="ARBA" id="ARBA00022801"/>
    </source>
</evidence>
<dbReference type="RefSeq" id="WP_093252774.1">
    <property type="nucleotide sequence ID" value="NZ_FNQM01000005.1"/>
</dbReference>
<comment type="cofactor">
    <cofactor evidence="1 7">
        <name>Mg(2+)</name>
        <dbReference type="ChEBI" id="CHEBI:18420"/>
    </cofactor>
</comment>
<dbReference type="Proteomes" id="UP000198703">
    <property type="component" value="Unassembled WGS sequence"/>
</dbReference>
<dbReference type="OrthoDB" id="9785695at2"/>
<dbReference type="Gene3D" id="3.30.540.10">
    <property type="entry name" value="Fructose-1,6-Bisphosphatase, subunit A, domain 1"/>
    <property type="match status" value="1"/>
</dbReference>
<evidence type="ECO:0000313" key="9">
    <source>
        <dbReference type="Proteomes" id="UP000198703"/>
    </source>
</evidence>
<dbReference type="PANTHER" id="PTHR43200">
    <property type="entry name" value="PHOSPHATASE"/>
    <property type="match status" value="1"/>
</dbReference>
<dbReference type="PANTHER" id="PTHR43200:SF6">
    <property type="entry name" value="3'(2'),5'-BISPHOSPHATE NUCLEOTIDASE"/>
    <property type="match status" value="1"/>
</dbReference>
<dbReference type="Pfam" id="PF00459">
    <property type="entry name" value="Inositol_P"/>
    <property type="match status" value="1"/>
</dbReference>
<sequence>MTADAPSPVPQAMLDALVAAAHAVADAARPVTLRWFRAPALAVDDKAEPGAFDPVTVADRDAEAAMRAVLTRLRPEDGVIGEESGATAGRSGFTWVLDPIDGTRAFIAGAPTWGVLVAASDGVRPVVGVIDQPFTGERFEGVVSGAMRVARWTRGDERRALATRPCARLEDATLLSTYPEIGDAAESAAFDAVRRRVRLTRFGLDCTGYALVALGCADLVIEAGLQPYDVQAVIPVVEGAGGVITGWKGEPCAQGGRVVAAGDPRVHDAALEILSRA</sequence>
<reference evidence="8 9" key="1">
    <citation type="submission" date="2016-10" db="EMBL/GenBank/DDBJ databases">
        <authorList>
            <person name="de Groot N.N."/>
        </authorList>
    </citation>
    <scope>NUCLEOTIDE SEQUENCE [LARGE SCALE GENOMIC DNA]</scope>
    <source>
        <strain evidence="8 9">DSM 15345</strain>
    </source>
</reference>
<dbReference type="SUPFAM" id="SSF56655">
    <property type="entry name" value="Carbohydrate phosphatase"/>
    <property type="match status" value="1"/>
</dbReference>
<dbReference type="EC" id="3.1.3.15" evidence="6"/>
<dbReference type="Gene3D" id="3.40.190.80">
    <property type="match status" value="1"/>
</dbReference>
<gene>
    <name evidence="8" type="ORF">SAMN05444370_10510</name>
</gene>
<accession>A0A1H4B3P4</accession>